<accession>A0ABV4CQ83</accession>
<gene>
    <name evidence="6" type="ORF">AB8O55_27935</name>
</gene>
<organism evidence="6 7">
    <name type="scientific">Saccharopolyspora cebuensis</name>
    <dbReference type="NCBI Taxonomy" id="418759"/>
    <lineage>
        <taxon>Bacteria</taxon>
        <taxon>Bacillati</taxon>
        <taxon>Actinomycetota</taxon>
        <taxon>Actinomycetes</taxon>
        <taxon>Pseudonocardiales</taxon>
        <taxon>Pseudonocardiaceae</taxon>
        <taxon>Saccharopolyspora</taxon>
    </lineage>
</organism>
<dbReference type="Pfam" id="PF00027">
    <property type="entry name" value="cNMP_binding"/>
    <property type="match status" value="1"/>
</dbReference>
<dbReference type="PROSITE" id="PS51063">
    <property type="entry name" value="HTH_CRP_2"/>
    <property type="match status" value="1"/>
</dbReference>
<dbReference type="InterPro" id="IPR012318">
    <property type="entry name" value="HTH_CRP"/>
</dbReference>
<evidence type="ECO:0000259" key="5">
    <source>
        <dbReference type="PROSITE" id="PS51063"/>
    </source>
</evidence>
<keyword evidence="1" id="KW-0805">Transcription regulation</keyword>
<dbReference type="SMART" id="SM00100">
    <property type="entry name" value="cNMP"/>
    <property type="match status" value="1"/>
</dbReference>
<dbReference type="InterPro" id="IPR018490">
    <property type="entry name" value="cNMP-bd_dom_sf"/>
</dbReference>
<evidence type="ECO:0000259" key="4">
    <source>
        <dbReference type="PROSITE" id="PS50042"/>
    </source>
</evidence>
<dbReference type="InterPro" id="IPR014710">
    <property type="entry name" value="RmlC-like_jellyroll"/>
</dbReference>
<keyword evidence="2" id="KW-0238">DNA-binding</keyword>
<dbReference type="Pfam" id="PF13545">
    <property type="entry name" value="HTH_Crp_2"/>
    <property type="match status" value="1"/>
</dbReference>
<dbReference type="PROSITE" id="PS00889">
    <property type="entry name" value="CNMP_BINDING_2"/>
    <property type="match status" value="1"/>
</dbReference>
<evidence type="ECO:0000256" key="2">
    <source>
        <dbReference type="ARBA" id="ARBA00023125"/>
    </source>
</evidence>
<dbReference type="EMBL" id="JBGEHV010000085">
    <property type="protein sequence ID" value="MEY8043258.1"/>
    <property type="molecule type" value="Genomic_DNA"/>
</dbReference>
<proteinExistence type="predicted"/>
<comment type="caution">
    <text evidence="6">The sequence shown here is derived from an EMBL/GenBank/DDBJ whole genome shotgun (WGS) entry which is preliminary data.</text>
</comment>
<dbReference type="PROSITE" id="PS50042">
    <property type="entry name" value="CNMP_BINDING_3"/>
    <property type="match status" value="1"/>
</dbReference>
<dbReference type="CDD" id="cd00038">
    <property type="entry name" value="CAP_ED"/>
    <property type="match status" value="1"/>
</dbReference>
<evidence type="ECO:0000256" key="1">
    <source>
        <dbReference type="ARBA" id="ARBA00023015"/>
    </source>
</evidence>
<dbReference type="Proteomes" id="UP001564626">
    <property type="component" value="Unassembled WGS sequence"/>
</dbReference>
<feature type="domain" description="HTH crp-type" evidence="5">
    <location>
        <begin position="131"/>
        <end position="203"/>
    </location>
</feature>
<dbReference type="InterPro" id="IPR036390">
    <property type="entry name" value="WH_DNA-bd_sf"/>
</dbReference>
<dbReference type="SUPFAM" id="SSF51206">
    <property type="entry name" value="cAMP-binding domain-like"/>
    <property type="match status" value="1"/>
</dbReference>
<evidence type="ECO:0000256" key="3">
    <source>
        <dbReference type="ARBA" id="ARBA00023163"/>
    </source>
</evidence>
<dbReference type="InterPro" id="IPR018488">
    <property type="entry name" value="cNMP-bd_CS"/>
</dbReference>
<dbReference type="InterPro" id="IPR036388">
    <property type="entry name" value="WH-like_DNA-bd_sf"/>
</dbReference>
<dbReference type="SUPFAM" id="SSF46785">
    <property type="entry name" value="Winged helix' DNA-binding domain"/>
    <property type="match status" value="1"/>
</dbReference>
<feature type="domain" description="Cyclic nucleotide-binding" evidence="4">
    <location>
        <begin position="20"/>
        <end position="100"/>
    </location>
</feature>
<evidence type="ECO:0000313" key="6">
    <source>
        <dbReference type="EMBL" id="MEY8043258.1"/>
    </source>
</evidence>
<keyword evidence="7" id="KW-1185">Reference proteome</keyword>
<dbReference type="RefSeq" id="WP_345362885.1">
    <property type="nucleotide sequence ID" value="NZ_BAABII010000007.1"/>
</dbReference>
<sequence length="214" mass="23201">MGAPDPDRGRRLLRAAGRSRRFRRGDVLMMAGAPSTGVLLVESGLVKVVLPGHDGDDPVAGLFSAGELLGEIGVLSGRPRSAHVIALTTGRVVEVAGAAFPSGDRDVHELLLRSWIKRQNHADERQRMQHREVPTRVALSLQRWAREFGVPTERGVEVRGLSQQDIAQAVAASAKSVEAVLHELREGGLLHTGRLRYALPDPDALDEVISRAAW</sequence>
<name>A0ABV4CQ83_9PSEU</name>
<evidence type="ECO:0000313" key="7">
    <source>
        <dbReference type="Proteomes" id="UP001564626"/>
    </source>
</evidence>
<dbReference type="InterPro" id="IPR000595">
    <property type="entry name" value="cNMP-bd_dom"/>
</dbReference>
<dbReference type="Gene3D" id="1.10.10.10">
    <property type="entry name" value="Winged helix-like DNA-binding domain superfamily/Winged helix DNA-binding domain"/>
    <property type="match status" value="1"/>
</dbReference>
<keyword evidence="3" id="KW-0804">Transcription</keyword>
<dbReference type="Gene3D" id="2.60.120.10">
    <property type="entry name" value="Jelly Rolls"/>
    <property type="match status" value="1"/>
</dbReference>
<protein>
    <submittedName>
        <fullName evidence="6">Crp/Fnr family transcriptional regulator</fullName>
    </submittedName>
</protein>
<reference evidence="6 7" key="1">
    <citation type="submission" date="2024-08" db="EMBL/GenBank/DDBJ databases">
        <title>Genome mining of Saccharopolyspora cebuensis PGLac3 from Nigerian medicinal plant.</title>
        <authorList>
            <person name="Ezeobiora C.E."/>
            <person name="Igbokwe N.H."/>
            <person name="Amin D.H."/>
            <person name="Mendie U.E."/>
        </authorList>
    </citation>
    <scope>NUCLEOTIDE SEQUENCE [LARGE SCALE GENOMIC DNA]</scope>
    <source>
        <strain evidence="6 7">PGLac3</strain>
    </source>
</reference>